<dbReference type="EMBL" id="QGGT01000001">
    <property type="protein sequence ID" value="PWK38098.1"/>
    <property type="molecule type" value="Genomic_DNA"/>
</dbReference>
<evidence type="ECO:0000256" key="4">
    <source>
        <dbReference type="ARBA" id="ARBA00022729"/>
    </source>
</evidence>
<dbReference type="Pfam" id="PF00639">
    <property type="entry name" value="Rotamase"/>
    <property type="match status" value="1"/>
</dbReference>
<dbReference type="InterPro" id="IPR050245">
    <property type="entry name" value="PrsA_foldase"/>
</dbReference>
<evidence type="ECO:0000259" key="8">
    <source>
        <dbReference type="PROSITE" id="PS50198"/>
    </source>
</evidence>
<organism evidence="9 10">
    <name type="scientific">Cupriavidus plantarum</name>
    <dbReference type="NCBI Taxonomy" id="942865"/>
    <lineage>
        <taxon>Bacteria</taxon>
        <taxon>Pseudomonadati</taxon>
        <taxon>Pseudomonadota</taxon>
        <taxon>Betaproteobacteria</taxon>
        <taxon>Burkholderiales</taxon>
        <taxon>Burkholderiaceae</taxon>
        <taxon>Cupriavidus</taxon>
    </lineage>
</organism>
<comment type="similarity">
    <text evidence="2">Belongs to the PpiC/parvulin rotamase family.</text>
</comment>
<evidence type="ECO:0000313" key="9">
    <source>
        <dbReference type="EMBL" id="PWK38098.1"/>
    </source>
</evidence>
<dbReference type="InterPro" id="IPR000297">
    <property type="entry name" value="PPIase_PpiC"/>
</dbReference>
<gene>
    <name evidence="9" type="ORF">C7419_1011988</name>
</gene>
<dbReference type="SUPFAM" id="SSF54534">
    <property type="entry name" value="FKBP-like"/>
    <property type="match status" value="1"/>
</dbReference>
<evidence type="ECO:0000256" key="5">
    <source>
        <dbReference type="ARBA" id="ARBA00023110"/>
    </source>
</evidence>
<evidence type="ECO:0000313" key="10">
    <source>
        <dbReference type="Proteomes" id="UP000245754"/>
    </source>
</evidence>
<proteinExistence type="inferred from homology"/>
<dbReference type="RefSeq" id="WP_109581732.1">
    <property type="nucleotide sequence ID" value="NZ_QGGT01000001.1"/>
</dbReference>
<sequence>MTAIVRIDEEVIDVDEFIRVLKLTGQFEGIVEQLVREKLTVHAARRQGLTLTPEEIQARADQFRRVQGLHRAADMNHYLDALGISLDEFERFITDSLYQEKMMARVCDDAAVETYFQLNSPKFDSIEVSHIVVDSEGKARELVSYLQDDPDAFAEMAREHSIADTREQGGEIGKVLRGSLKSDIEAKVFNAEAGDLLGPFPAADRSFFEVFLVRAKHPARLDDEVAVEVRRRLREEWLMARAQEHVIEAR</sequence>
<dbReference type="PANTHER" id="PTHR47245">
    <property type="entry name" value="PEPTIDYLPROLYL ISOMERASE"/>
    <property type="match status" value="1"/>
</dbReference>
<comment type="catalytic activity">
    <reaction evidence="1">
        <text>[protein]-peptidylproline (omega=180) = [protein]-peptidylproline (omega=0)</text>
        <dbReference type="Rhea" id="RHEA:16237"/>
        <dbReference type="Rhea" id="RHEA-COMP:10747"/>
        <dbReference type="Rhea" id="RHEA-COMP:10748"/>
        <dbReference type="ChEBI" id="CHEBI:83833"/>
        <dbReference type="ChEBI" id="CHEBI:83834"/>
        <dbReference type="EC" id="5.2.1.8"/>
    </reaction>
</comment>
<keyword evidence="5 7" id="KW-0697">Rotamase</keyword>
<dbReference type="Proteomes" id="UP000245754">
    <property type="component" value="Unassembled WGS sequence"/>
</dbReference>
<dbReference type="PROSITE" id="PS50198">
    <property type="entry name" value="PPIC_PPIASE_2"/>
    <property type="match status" value="1"/>
</dbReference>
<protein>
    <recommendedName>
        <fullName evidence="3">peptidylprolyl isomerase</fullName>
        <ecNumber evidence="3">5.2.1.8</ecNumber>
    </recommendedName>
</protein>
<dbReference type="PANTHER" id="PTHR47245:SF1">
    <property type="entry name" value="FOLDASE PROTEIN PRSA"/>
    <property type="match status" value="1"/>
</dbReference>
<evidence type="ECO:0000256" key="3">
    <source>
        <dbReference type="ARBA" id="ARBA00013194"/>
    </source>
</evidence>
<keyword evidence="4" id="KW-0732">Signal</keyword>
<dbReference type="GO" id="GO:0003755">
    <property type="term" value="F:peptidyl-prolyl cis-trans isomerase activity"/>
    <property type="evidence" value="ECO:0007669"/>
    <property type="project" value="UniProtKB-KW"/>
</dbReference>
<keyword evidence="10" id="KW-1185">Reference proteome</keyword>
<evidence type="ECO:0000256" key="6">
    <source>
        <dbReference type="ARBA" id="ARBA00023235"/>
    </source>
</evidence>
<evidence type="ECO:0000256" key="2">
    <source>
        <dbReference type="ARBA" id="ARBA00007656"/>
    </source>
</evidence>
<comment type="caution">
    <text evidence="9">The sequence shown here is derived from an EMBL/GenBank/DDBJ whole genome shotgun (WGS) entry which is preliminary data.</text>
</comment>
<dbReference type="EC" id="5.2.1.8" evidence="3"/>
<dbReference type="AlphaFoldDB" id="A0A316F2T5"/>
<dbReference type="InterPro" id="IPR027304">
    <property type="entry name" value="Trigger_fact/SurA_dom_sf"/>
</dbReference>
<dbReference type="Gene3D" id="3.10.50.40">
    <property type="match status" value="1"/>
</dbReference>
<dbReference type="SUPFAM" id="SSF109998">
    <property type="entry name" value="Triger factor/SurA peptide-binding domain-like"/>
    <property type="match status" value="1"/>
</dbReference>
<feature type="domain" description="PpiC" evidence="8">
    <location>
        <begin position="123"/>
        <end position="215"/>
    </location>
</feature>
<evidence type="ECO:0000256" key="7">
    <source>
        <dbReference type="PROSITE-ProRule" id="PRU00278"/>
    </source>
</evidence>
<dbReference type="Gene3D" id="1.10.4030.10">
    <property type="entry name" value="Porin chaperone SurA, peptide-binding domain"/>
    <property type="match status" value="1"/>
</dbReference>
<dbReference type="InterPro" id="IPR046357">
    <property type="entry name" value="PPIase_dom_sf"/>
</dbReference>
<name>A0A316F2T5_9BURK</name>
<reference evidence="9 10" key="1">
    <citation type="submission" date="2018-05" db="EMBL/GenBank/DDBJ databases">
        <title>Genomic Encyclopedia of Type Strains, Phase IV (KMG-V): Genome sequencing to study the core and pangenomes of soil and plant-associated prokaryotes.</title>
        <authorList>
            <person name="Whitman W."/>
        </authorList>
    </citation>
    <scope>NUCLEOTIDE SEQUENCE [LARGE SCALE GENOMIC DNA]</scope>
    <source>
        <strain evidence="9 10">SLV-132</strain>
    </source>
</reference>
<accession>A0A316F2T5</accession>
<evidence type="ECO:0000256" key="1">
    <source>
        <dbReference type="ARBA" id="ARBA00000971"/>
    </source>
</evidence>
<keyword evidence="6 7" id="KW-0413">Isomerase</keyword>